<sequence>MKRSNAWSRSCFNLNRRNTKCWIPLLFLFGLVPFSSANVDPLAVHLKNLQWTPPGGGNGFPVGVQTSRVGVDPVTEGITYYALFPAGSHFDLHWHSHDEYVVVVAGELTIRLGEEDHELAVGSYVVIPGELNHSWTVPAGGEDAVILVRRAGPADFHFLDR</sequence>
<dbReference type="Proteomes" id="UP000320404">
    <property type="component" value="Unassembled WGS sequence"/>
</dbReference>
<feature type="chain" id="PRO_5022085830" evidence="1">
    <location>
        <begin position="38"/>
        <end position="161"/>
    </location>
</feature>
<gene>
    <name evidence="3" type="ORF">EVA69_02300</name>
</gene>
<organism evidence="3 4">
    <name type="scientific">OM182 bacterium</name>
    <dbReference type="NCBI Taxonomy" id="2510334"/>
    <lineage>
        <taxon>Bacteria</taxon>
        <taxon>Pseudomonadati</taxon>
        <taxon>Pseudomonadota</taxon>
        <taxon>Gammaproteobacteria</taxon>
        <taxon>OMG group</taxon>
        <taxon>OM182 clade</taxon>
    </lineage>
</organism>
<dbReference type="SUPFAM" id="SSF51182">
    <property type="entry name" value="RmlC-like cupins"/>
    <property type="match status" value="1"/>
</dbReference>
<protein>
    <submittedName>
        <fullName evidence="3">Cupin domain-containing protein</fullName>
    </submittedName>
</protein>
<evidence type="ECO:0000313" key="4">
    <source>
        <dbReference type="Proteomes" id="UP000320404"/>
    </source>
</evidence>
<dbReference type="EMBL" id="SHAH01000021">
    <property type="protein sequence ID" value="RZO77010.1"/>
    <property type="molecule type" value="Genomic_DNA"/>
</dbReference>
<dbReference type="InterPro" id="IPR014710">
    <property type="entry name" value="RmlC-like_jellyroll"/>
</dbReference>
<evidence type="ECO:0000313" key="3">
    <source>
        <dbReference type="EMBL" id="RZO77010.1"/>
    </source>
</evidence>
<evidence type="ECO:0000256" key="1">
    <source>
        <dbReference type="SAM" id="SignalP"/>
    </source>
</evidence>
<reference evidence="3 4" key="1">
    <citation type="submission" date="2019-02" db="EMBL/GenBank/DDBJ databases">
        <title>Prokaryotic population dynamics and viral predation in marine succession experiment using metagenomics: the confinement effect.</title>
        <authorList>
            <person name="Haro-Moreno J.M."/>
            <person name="Rodriguez-Valera F."/>
            <person name="Lopez-Perez M."/>
        </authorList>
    </citation>
    <scope>NUCLEOTIDE SEQUENCE [LARGE SCALE GENOMIC DNA]</scope>
    <source>
        <strain evidence="3">MED-G158</strain>
    </source>
</reference>
<proteinExistence type="predicted"/>
<dbReference type="Gene3D" id="2.60.120.10">
    <property type="entry name" value="Jelly Rolls"/>
    <property type="match status" value="1"/>
</dbReference>
<feature type="signal peptide" evidence="1">
    <location>
        <begin position="1"/>
        <end position="37"/>
    </location>
</feature>
<dbReference type="InterPro" id="IPR011051">
    <property type="entry name" value="RmlC_Cupin_sf"/>
</dbReference>
<name>A0A520S3G0_9GAMM</name>
<feature type="domain" description="Cupin type-2" evidence="2">
    <location>
        <begin position="83"/>
        <end position="147"/>
    </location>
</feature>
<evidence type="ECO:0000259" key="2">
    <source>
        <dbReference type="Pfam" id="PF07883"/>
    </source>
</evidence>
<dbReference type="AlphaFoldDB" id="A0A520S3G0"/>
<dbReference type="InterPro" id="IPR013096">
    <property type="entry name" value="Cupin_2"/>
</dbReference>
<dbReference type="Pfam" id="PF07883">
    <property type="entry name" value="Cupin_2"/>
    <property type="match status" value="1"/>
</dbReference>
<accession>A0A520S3G0</accession>
<comment type="caution">
    <text evidence="3">The sequence shown here is derived from an EMBL/GenBank/DDBJ whole genome shotgun (WGS) entry which is preliminary data.</text>
</comment>
<keyword evidence="1" id="KW-0732">Signal</keyword>